<reference evidence="8" key="4">
    <citation type="journal article" date="2019" name="Int. J. Syst. Evol. Microbiol.">
        <title>The Global Catalogue of Microorganisms (GCM) 10K type strain sequencing project: providing services to taxonomists for standard genome sequencing and annotation.</title>
        <authorList>
            <consortium name="The Broad Institute Genomics Platform"/>
            <consortium name="The Broad Institute Genome Sequencing Center for Infectious Disease"/>
            <person name="Wu L."/>
            <person name="Ma J."/>
        </authorList>
    </citation>
    <scope>NUCLEOTIDE SEQUENCE [LARGE SCALE GENOMIC DNA]</scope>
    <source>
        <strain evidence="8">CGMCC 1.12707</strain>
    </source>
</reference>
<dbReference type="Gene3D" id="1.10.10.10">
    <property type="entry name" value="Winged helix-like DNA-binding domain superfamily/Winged helix DNA-binding domain"/>
    <property type="match status" value="1"/>
</dbReference>
<dbReference type="Proteomes" id="UP000184120">
    <property type="component" value="Unassembled WGS sequence"/>
</dbReference>
<gene>
    <name evidence="5" type="ORF">GCM10010984_13290</name>
    <name evidence="6" type="ORF">SAMN05443634_1158</name>
</gene>
<protein>
    <submittedName>
        <fullName evidence="5">DeoR family transcriptional regulator</fullName>
    </submittedName>
    <submittedName>
        <fullName evidence="6">Transcriptional regulator, DeoR family</fullName>
    </submittedName>
</protein>
<dbReference type="InterPro" id="IPR037171">
    <property type="entry name" value="NagB/RpiA_transferase-like"/>
</dbReference>
<dbReference type="InterPro" id="IPR036388">
    <property type="entry name" value="WH-like_DNA-bd_sf"/>
</dbReference>
<reference evidence="5" key="5">
    <citation type="submission" date="2024-05" db="EMBL/GenBank/DDBJ databases">
        <authorList>
            <person name="Sun Q."/>
            <person name="Zhou Y."/>
        </authorList>
    </citation>
    <scope>NUCLEOTIDE SEQUENCE</scope>
    <source>
        <strain evidence="5">CGMCC 1.12707</strain>
    </source>
</reference>
<organism evidence="6 7">
    <name type="scientific">Chishuiella changwenlii</name>
    <dbReference type="NCBI Taxonomy" id="1434701"/>
    <lineage>
        <taxon>Bacteria</taxon>
        <taxon>Pseudomonadati</taxon>
        <taxon>Bacteroidota</taxon>
        <taxon>Flavobacteriia</taxon>
        <taxon>Flavobacteriales</taxon>
        <taxon>Weeksellaceae</taxon>
        <taxon>Chishuiella</taxon>
    </lineage>
</organism>
<dbReference type="SUPFAM" id="SSF100950">
    <property type="entry name" value="NagB/RpiA/CoA transferase-like"/>
    <property type="match status" value="1"/>
</dbReference>
<dbReference type="STRING" id="1434701.SAMN05443634_1158"/>
<evidence type="ECO:0000313" key="5">
    <source>
        <dbReference type="EMBL" id="GGE97136.1"/>
    </source>
</evidence>
<evidence type="ECO:0000256" key="3">
    <source>
        <dbReference type="ARBA" id="ARBA00023163"/>
    </source>
</evidence>
<dbReference type="InterPro" id="IPR001034">
    <property type="entry name" value="DeoR_HTH"/>
</dbReference>
<evidence type="ECO:0000313" key="6">
    <source>
        <dbReference type="EMBL" id="SHL69875.1"/>
    </source>
</evidence>
<dbReference type="PROSITE" id="PS00894">
    <property type="entry name" value="HTH_DEOR_1"/>
    <property type="match status" value="1"/>
</dbReference>
<keyword evidence="2" id="KW-0238">DNA-binding</keyword>
<dbReference type="SUPFAM" id="SSF46785">
    <property type="entry name" value="Winged helix' DNA-binding domain"/>
    <property type="match status" value="1"/>
</dbReference>
<reference evidence="7" key="3">
    <citation type="submission" date="2016-11" db="EMBL/GenBank/DDBJ databases">
        <authorList>
            <person name="Varghese N."/>
            <person name="Submissions S."/>
        </authorList>
    </citation>
    <scope>NUCLEOTIDE SEQUENCE [LARGE SCALE GENOMIC DNA]</scope>
    <source>
        <strain evidence="7">DSM 27989</strain>
    </source>
</reference>
<dbReference type="Proteomes" id="UP000650994">
    <property type="component" value="Unassembled WGS sequence"/>
</dbReference>
<keyword evidence="3" id="KW-0804">Transcription</keyword>
<keyword evidence="1" id="KW-0805">Transcription regulation</keyword>
<evidence type="ECO:0000256" key="2">
    <source>
        <dbReference type="ARBA" id="ARBA00023125"/>
    </source>
</evidence>
<dbReference type="Gene3D" id="3.40.50.1360">
    <property type="match status" value="1"/>
</dbReference>
<dbReference type="GO" id="GO:0003677">
    <property type="term" value="F:DNA binding"/>
    <property type="evidence" value="ECO:0007669"/>
    <property type="project" value="UniProtKB-KW"/>
</dbReference>
<sequence length="258" mass="28248">MIHVETMAQRHNYILNELEKNDMLKVSDLTKKLNVSIVTIRKDLKTLENKNLIYRTHGLIYKSNPYTQDINVSEKSLINAEQKKEIGKYAATLIEPNDAILIASGTTVLHFANAINVTSGKLTVVTSAMNVALALSGKANVEVIQLGGVVRPNSSSVVGPYAEEILKNLSFSKLFIGVDGVDENYGCSTSNLLEANLNNSMIKAAQKTIVLTDSSKFGKKGFGKICDLNEVDYIITDKNITEKSRNAIDNLGIELTIV</sequence>
<dbReference type="AlphaFoldDB" id="A0A1M7CRP1"/>
<accession>A0A1M7CRP1</accession>
<dbReference type="GO" id="GO:0003700">
    <property type="term" value="F:DNA-binding transcription factor activity"/>
    <property type="evidence" value="ECO:0007669"/>
    <property type="project" value="InterPro"/>
</dbReference>
<dbReference type="PANTHER" id="PTHR30363">
    <property type="entry name" value="HTH-TYPE TRANSCRIPTIONAL REGULATOR SRLR-RELATED"/>
    <property type="match status" value="1"/>
</dbReference>
<evidence type="ECO:0000256" key="1">
    <source>
        <dbReference type="ARBA" id="ARBA00023015"/>
    </source>
</evidence>
<dbReference type="Pfam" id="PF00455">
    <property type="entry name" value="DeoRC"/>
    <property type="match status" value="1"/>
</dbReference>
<reference evidence="5" key="1">
    <citation type="journal article" date="2014" name="Int. J. Syst. Evol. Microbiol.">
        <title>Complete genome of a new Firmicutes species belonging to the dominant human colonic microbiota ('Ruminococcus bicirculans') reveals two chromosomes and a selective capacity to utilize plant glucans.</title>
        <authorList>
            <consortium name="NISC Comparative Sequencing Program"/>
            <person name="Wegmann U."/>
            <person name="Louis P."/>
            <person name="Goesmann A."/>
            <person name="Henrissat B."/>
            <person name="Duncan S.H."/>
            <person name="Flint H.J."/>
        </authorList>
    </citation>
    <scope>NUCLEOTIDE SEQUENCE</scope>
    <source>
        <strain evidence="5">CGMCC 1.12707</strain>
    </source>
</reference>
<dbReference type="PANTHER" id="PTHR30363:SF44">
    <property type="entry name" value="AGA OPERON TRANSCRIPTIONAL REPRESSOR-RELATED"/>
    <property type="match status" value="1"/>
</dbReference>
<proteinExistence type="predicted"/>
<dbReference type="PROSITE" id="PS51000">
    <property type="entry name" value="HTH_DEOR_2"/>
    <property type="match status" value="1"/>
</dbReference>
<dbReference type="EMBL" id="FRBH01000015">
    <property type="protein sequence ID" value="SHL69875.1"/>
    <property type="molecule type" value="Genomic_DNA"/>
</dbReference>
<evidence type="ECO:0000259" key="4">
    <source>
        <dbReference type="PROSITE" id="PS51000"/>
    </source>
</evidence>
<dbReference type="InterPro" id="IPR014036">
    <property type="entry name" value="DeoR-like_C"/>
</dbReference>
<dbReference type="PRINTS" id="PR00037">
    <property type="entry name" value="HTHLACR"/>
</dbReference>
<name>A0A1M7CRP1_9FLAO</name>
<dbReference type="InterPro" id="IPR050313">
    <property type="entry name" value="Carb_Metab_HTH_regulators"/>
</dbReference>
<dbReference type="Pfam" id="PF08220">
    <property type="entry name" value="HTH_DeoR"/>
    <property type="match status" value="1"/>
</dbReference>
<dbReference type="RefSeq" id="WP_072933997.1">
    <property type="nucleotide sequence ID" value="NZ_BMFL01000008.1"/>
</dbReference>
<keyword evidence="8" id="KW-1185">Reference proteome</keyword>
<evidence type="ECO:0000313" key="8">
    <source>
        <dbReference type="Proteomes" id="UP000650994"/>
    </source>
</evidence>
<dbReference type="SMART" id="SM00420">
    <property type="entry name" value="HTH_DEOR"/>
    <property type="match status" value="1"/>
</dbReference>
<dbReference type="SMART" id="SM01134">
    <property type="entry name" value="DeoRC"/>
    <property type="match status" value="1"/>
</dbReference>
<reference evidence="6" key="2">
    <citation type="submission" date="2016-11" db="EMBL/GenBank/DDBJ databases">
        <authorList>
            <person name="Jaros S."/>
            <person name="Januszkiewicz K."/>
            <person name="Wedrychowicz H."/>
        </authorList>
    </citation>
    <scope>NUCLEOTIDE SEQUENCE [LARGE SCALE GENOMIC DNA]</scope>
    <source>
        <strain evidence="6">DSM 27989</strain>
    </source>
</reference>
<dbReference type="OrthoDB" id="9797223at2"/>
<feature type="domain" description="HTH deoR-type" evidence="4">
    <location>
        <begin position="7"/>
        <end position="62"/>
    </location>
</feature>
<dbReference type="EMBL" id="BMFL01000008">
    <property type="protein sequence ID" value="GGE97136.1"/>
    <property type="molecule type" value="Genomic_DNA"/>
</dbReference>
<evidence type="ECO:0000313" key="7">
    <source>
        <dbReference type="Proteomes" id="UP000184120"/>
    </source>
</evidence>
<dbReference type="InterPro" id="IPR018356">
    <property type="entry name" value="Tscrpt_reg_HTH_DeoR_CS"/>
</dbReference>
<dbReference type="InterPro" id="IPR036390">
    <property type="entry name" value="WH_DNA-bd_sf"/>
</dbReference>